<accession>A0A4Q2CYY9</accession>
<name>A0A4Q2CYY9_9AGAR</name>
<proteinExistence type="predicted"/>
<gene>
    <name evidence="1" type="ORF">EST38_g14704</name>
</gene>
<sequence>MKLTESTIGLTSPWRLEETVTFELFLDRHFIGSEVVQMRKKKSIFQIEYSLNFPKDFMAVLQESGVRDRDWGRVGIVAILKLDHYSFRANKCADISCRSTEAASHIWLAFKFAADKDLTPNGAEVENSLIPKPAGNAETISTALDGKFEEFKMLQDWVKDQIKKKLDPTKHFTGQTEHY</sequence>
<evidence type="ECO:0000313" key="1">
    <source>
        <dbReference type="EMBL" id="RXW11151.1"/>
    </source>
</evidence>
<protein>
    <submittedName>
        <fullName evidence="1">Uncharacterized protein</fullName>
    </submittedName>
</protein>
<keyword evidence="2" id="KW-1185">Reference proteome</keyword>
<dbReference type="EMBL" id="SDEE01002301">
    <property type="protein sequence ID" value="RXW11151.1"/>
    <property type="molecule type" value="Genomic_DNA"/>
</dbReference>
<feature type="non-terminal residue" evidence="1">
    <location>
        <position position="179"/>
    </location>
</feature>
<dbReference type="AlphaFoldDB" id="A0A4Q2CYY9"/>
<organism evidence="1 2">
    <name type="scientific">Candolleomyces aberdarensis</name>
    <dbReference type="NCBI Taxonomy" id="2316362"/>
    <lineage>
        <taxon>Eukaryota</taxon>
        <taxon>Fungi</taxon>
        <taxon>Dikarya</taxon>
        <taxon>Basidiomycota</taxon>
        <taxon>Agaricomycotina</taxon>
        <taxon>Agaricomycetes</taxon>
        <taxon>Agaricomycetidae</taxon>
        <taxon>Agaricales</taxon>
        <taxon>Agaricineae</taxon>
        <taxon>Psathyrellaceae</taxon>
        <taxon>Candolleomyces</taxon>
    </lineage>
</organism>
<evidence type="ECO:0000313" key="2">
    <source>
        <dbReference type="Proteomes" id="UP000290288"/>
    </source>
</evidence>
<reference evidence="1 2" key="1">
    <citation type="submission" date="2019-01" db="EMBL/GenBank/DDBJ databases">
        <title>Draft genome sequence of Psathyrella aberdarensis IHI B618.</title>
        <authorList>
            <person name="Buettner E."/>
            <person name="Kellner H."/>
        </authorList>
    </citation>
    <scope>NUCLEOTIDE SEQUENCE [LARGE SCALE GENOMIC DNA]</scope>
    <source>
        <strain evidence="1 2">IHI B618</strain>
    </source>
</reference>
<comment type="caution">
    <text evidence="1">The sequence shown here is derived from an EMBL/GenBank/DDBJ whole genome shotgun (WGS) entry which is preliminary data.</text>
</comment>
<dbReference type="Proteomes" id="UP000290288">
    <property type="component" value="Unassembled WGS sequence"/>
</dbReference>